<dbReference type="PANTHER" id="PTHR34139:SF1">
    <property type="entry name" value="RNASE MJ1380-RELATED"/>
    <property type="match status" value="1"/>
</dbReference>
<keyword evidence="4" id="KW-0547">Nucleotide-binding</keyword>
<dbReference type="EMBL" id="PFNG01000175">
    <property type="protein sequence ID" value="PIZ37313.1"/>
    <property type="molecule type" value="Genomic_DNA"/>
</dbReference>
<reference evidence="8" key="1">
    <citation type="submission" date="2017-09" db="EMBL/GenBank/DDBJ databases">
        <title>Depth-based differentiation of microbial function through sediment-hosted aquifers and enrichment of novel symbionts in the deep terrestrial subsurface.</title>
        <authorList>
            <person name="Probst A.J."/>
            <person name="Ladd B."/>
            <person name="Jarett J.K."/>
            <person name="Geller-Mcgrath D.E."/>
            <person name="Sieber C.M.K."/>
            <person name="Emerson J.B."/>
            <person name="Anantharaman K."/>
            <person name="Thomas B.C."/>
            <person name="Malmstrom R."/>
            <person name="Stieglmeier M."/>
            <person name="Klingl A."/>
            <person name="Woyke T."/>
            <person name="Ryan C.M."/>
            <person name="Banfield J.F."/>
        </authorList>
    </citation>
    <scope>NUCLEOTIDE SEQUENCE [LARGE SCALE GENOMIC DNA]</scope>
</reference>
<evidence type="ECO:0000256" key="2">
    <source>
        <dbReference type="ARBA" id="ARBA00022649"/>
    </source>
</evidence>
<keyword evidence="3" id="KW-0540">Nuclease</keyword>
<sequence>AAQRVSGEARVKLPELPWGSMAGMRNFLIHEYDDVDLAIVWNTVSVDLPPLIVSLEKFFR</sequence>
<evidence type="ECO:0000256" key="3">
    <source>
        <dbReference type="ARBA" id="ARBA00022722"/>
    </source>
</evidence>
<protein>
    <recommendedName>
        <fullName evidence="9">DUF86 domain-containing protein</fullName>
    </recommendedName>
</protein>
<dbReference type="Gene3D" id="1.20.120.580">
    <property type="entry name" value="bsu32300-like"/>
    <property type="match status" value="1"/>
</dbReference>
<dbReference type="InterPro" id="IPR037038">
    <property type="entry name" value="HepT-like_sf"/>
</dbReference>
<keyword evidence="2" id="KW-1277">Toxin-antitoxin system</keyword>
<evidence type="ECO:0000256" key="1">
    <source>
        <dbReference type="ARBA" id="ARBA00022553"/>
    </source>
</evidence>
<dbReference type="Pfam" id="PF01934">
    <property type="entry name" value="HepT-like"/>
    <property type="match status" value="1"/>
</dbReference>
<evidence type="ECO:0000256" key="5">
    <source>
        <dbReference type="ARBA" id="ARBA00022801"/>
    </source>
</evidence>
<evidence type="ECO:0000256" key="4">
    <source>
        <dbReference type="ARBA" id="ARBA00022741"/>
    </source>
</evidence>
<comment type="similarity">
    <text evidence="6">Belongs to the HepT RNase toxin family.</text>
</comment>
<organism evidence="7 8">
    <name type="scientific">Candidatus Aquicultor secundus</name>
    <dbReference type="NCBI Taxonomy" id="1973895"/>
    <lineage>
        <taxon>Bacteria</taxon>
        <taxon>Bacillati</taxon>
        <taxon>Actinomycetota</taxon>
        <taxon>Candidatus Aquicultoria</taxon>
        <taxon>Candidatus Aquicultorales</taxon>
        <taxon>Candidatus Aquicultoraceae</taxon>
        <taxon>Candidatus Aquicultor</taxon>
    </lineage>
</organism>
<dbReference type="PANTHER" id="PTHR34139">
    <property type="entry name" value="UPF0331 PROTEIN MJ0127"/>
    <property type="match status" value="1"/>
</dbReference>
<dbReference type="GO" id="GO:0016787">
    <property type="term" value="F:hydrolase activity"/>
    <property type="evidence" value="ECO:0007669"/>
    <property type="project" value="UniProtKB-KW"/>
</dbReference>
<dbReference type="GO" id="GO:0004540">
    <property type="term" value="F:RNA nuclease activity"/>
    <property type="evidence" value="ECO:0007669"/>
    <property type="project" value="InterPro"/>
</dbReference>
<dbReference type="RefSeq" id="WP_286977032.1">
    <property type="nucleotide sequence ID" value="NZ_PFNG01000175.1"/>
</dbReference>
<evidence type="ECO:0000313" key="8">
    <source>
        <dbReference type="Proteomes" id="UP000230956"/>
    </source>
</evidence>
<evidence type="ECO:0000313" key="7">
    <source>
        <dbReference type="EMBL" id="PIZ37313.1"/>
    </source>
</evidence>
<feature type="non-terminal residue" evidence="7">
    <location>
        <position position="1"/>
    </location>
</feature>
<dbReference type="InterPro" id="IPR051813">
    <property type="entry name" value="HepT_RNase_toxin"/>
</dbReference>
<keyword evidence="5" id="KW-0378">Hydrolase</keyword>
<dbReference type="Proteomes" id="UP000230956">
    <property type="component" value="Unassembled WGS sequence"/>
</dbReference>
<dbReference type="AlphaFoldDB" id="A0A2M7T713"/>
<name>A0A2M7T713_9ACTN</name>
<dbReference type="InterPro" id="IPR008201">
    <property type="entry name" value="HepT-like"/>
</dbReference>
<evidence type="ECO:0008006" key="9">
    <source>
        <dbReference type="Google" id="ProtNLM"/>
    </source>
</evidence>
<accession>A0A2M7T713</accession>
<dbReference type="GO" id="GO:0000166">
    <property type="term" value="F:nucleotide binding"/>
    <property type="evidence" value="ECO:0007669"/>
    <property type="project" value="UniProtKB-KW"/>
</dbReference>
<dbReference type="GO" id="GO:0110001">
    <property type="term" value="C:toxin-antitoxin complex"/>
    <property type="evidence" value="ECO:0007669"/>
    <property type="project" value="InterPro"/>
</dbReference>
<gene>
    <name evidence="7" type="ORF">COY37_07385</name>
</gene>
<comment type="caution">
    <text evidence="7">The sequence shown here is derived from an EMBL/GenBank/DDBJ whole genome shotgun (WGS) entry which is preliminary data.</text>
</comment>
<proteinExistence type="inferred from homology"/>
<keyword evidence="1" id="KW-0597">Phosphoprotein</keyword>
<evidence type="ECO:0000256" key="6">
    <source>
        <dbReference type="ARBA" id="ARBA00024207"/>
    </source>
</evidence>